<dbReference type="PANTHER" id="PTHR46276">
    <property type="entry name" value="E3 UBIQUITIN-PROTEIN LIGASE UBR5"/>
    <property type="match status" value="1"/>
</dbReference>
<evidence type="ECO:0000313" key="2">
    <source>
        <dbReference type="EMBL" id="NDV36933.1"/>
    </source>
</evidence>
<dbReference type="GO" id="GO:0003723">
    <property type="term" value="F:RNA binding"/>
    <property type="evidence" value="ECO:0007669"/>
    <property type="project" value="InterPro"/>
</dbReference>
<accession>A0A6B2LIS9</accession>
<protein>
    <recommendedName>
        <fullName evidence="1">PABC domain-containing protein</fullName>
    </recommendedName>
</protein>
<dbReference type="GO" id="GO:0090263">
    <property type="term" value="P:positive regulation of canonical Wnt signaling pathway"/>
    <property type="evidence" value="ECO:0007669"/>
    <property type="project" value="TreeGrafter"/>
</dbReference>
<feature type="domain" description="PABC" evidence="1">
    <location>
        <begin position="103"/>
        <end position="182"/>
    </location>
</feature>
<dbReference type="AlphaFoldDB" id="A0A6B2LIS9"/>
<dbReference type="PANTHER" id="PTHR46276:SF1">
    <property type="entry name" value="E3 UBIQUITIN-PROTEIN LIGASE UBR5"/>
    <property type="match status" value="1"/>
</dbReference>
<dbReference type="EMBL" id="GIBP01007964">
    <property type="protein sequence ID" value="NDV36933.1"/>
    <property type="molecule type" value="Transcribed_RNA"/>
</dbReference>
<sequence length="183" mass="20491">MIPTEHGGEVGPLTMDLFENCPEEEQKLIFGEYFYSIIQKTHPSYAGKITGMILEAMNISDLLGLLYDEHKFNEIVSEAVSLLKQVKDCPRTNNIGCVPINDRETLTLSVLSRYSAEEQKQRIGEILYFLIKKTHPTLAGKVTGMILELGMSTVSLLELMSNEPLLQKKVAEAIGVLKAYKKI</sequence>
<dbReference type="SUPFAM" id="SSF63570">
    <property type="entry name" value="PABC (PABP) domain"/>
    <property type="match status" value="2"/>
</dbReference>
<dbReference type="GO" id="GO:0000209">
    <property type="term" value="P:protein polyubiquitination"/>
    <property type="evidence" value="ECO:0007669"/>
    <property type="project" value="TreeGrafter"/>
</dbReference>
<evidence type="ECO:0000259" key="1">
    <source>
        <dbReference type="PROSITE" id="PS51309"/>
    </source>
</evidence>
<dbReference type="GO" id="GO:0034450">
    <property type="term" value="F:ubiquitin-ubiquitin ligase activity"/>
    <property type="evidence" value="ECO:0007669"/>
    <property type="project" value="TreeGrafter"/>
</dbReference>
<dbReference type="Pfam" id="PF00658">
    <property type="entry name" value="MLLE"/>
    <property type="match status" value="2"/>
</dbReference>
<name>A0A6B2LIS9_9EUKA</name>
<dbReference type="InterPro" id="IPR002004">
    <property type="entry name" value="PABP_HYD_C"/>
</dbReference>
<feature type="domain" description="PABC" evidence="1">
    <location>
        <begin position="10"/>
        <end position="88"/>
    </location>
</feature>
<dbReference type="PROSITE" id="PS51309">
    <property type="entry name" value="PABC"/>
    <property type="match status" value="2"/>
</dbReference>
<proteinExistence type="predicted"/>
<dbReference type="GO" id="GO:0005634">
    <property type="term" value="C:nucleus"/>
    <property type="evidence" value="ECO:0007669"/>
    <property type="project" value="TreeGrafter"/>
</dbReference>
<reference evidence="2" key="1">
    <citation type="journal article" date="2020" name="J. Eukaryot. Microbiol.">
        <title>De novo Sequencing, Assembly and Annotation of the Transcriptome for the Free-Living Testate Amoeba Arcella intermedia.</title>
        <authorList>
            <person name="Ribeiro G.M."/>
            <person name="Porfirio-Sousa A.L."/>
            <person name="Maurer-Alcala X.X."/>
            <person name="Katz L.A."/>
            <person name="Lahr D.J.G."/>
        </authorList>
    </citation>
    <scope>NUCLEOTIDE SEQUENCE</scope>
</reference>
<dbReference type="GO" id="GO:0005737">
    <property type="term" value="C:cytoplasm"/>
    <property type="evidence" value="ECO:0007669"/>
    <property type="project" value="TreeGrafter"/>
</dbReference>
<dbReference type="SMART" id="SM00517">
    <property type="entry name" value="PolyA"/>
    <property type="match status" value="2"/>
</dbReference>
<organism evidence="2">
    <name type="scientific">Arcella intermedia</name>
    <dbReference type="NCBI Taxonomy" id="1963864"/>
    <lineage>
        <taxon>Eukaryota</taxon>
        <taxon>Amoebozoa</taxon>
        <taxon>Tubulinea</taxon>
        <taxon>Elardia</taxon>
        <taxon>Arcellinida</taxon>
        <taxon>Sphaerothecina</taxon>
        <taxon>Arcellidae</taxon>
        <taxon>Arcella</taxon>
    </lineage>
</organism>
<dbReference type="InterPro" id="IPR036053">
    <property type="entry name" value="PABP-dom"/>
</dbReference>
<dbReference type="Gene3D" id="1.10.1900.10">
    <property type="entry name" value="c-terminal domain of poly(a) binding protein"/>
    <property type="match status" value="2"/>
</dbReference>